<feature type="binding site" evidence="10">
    <location>
        <position position="183"/>
    </location>
    <ligand>
        <name>substrate</name>
    </ligand>
</feature>
<evidence type="ECO:0000256" key="1">
    <source>
        <dbReference type="ARBA" id="ARBA00022475"/>
    </source>
</evidence>
<feature type="binding site" evidence="10">
    <location>
        <begin position="102"/>
        <end position="103"/>
    </location>
    <ligand>
        <name>substrate</name>
    </ligand>
</feature>
<organism evidence="12 13">
    <name type="scientific">Pigmentiphaga litoralis</name>
    <dbReference type="NCBI Taxonomy" id="516702"/>
    <lineage>
        <taxon>Bacteria</taxon>
        <taxon>Pseudomonadati</taxon>
        <taxon>Pseudomonadota</taxon>
        <taxon>Betaproteobacteria</taxon>
        <taxon>Burkholderiales</taxon>
        <taxon>Alcaligenaceae</taxon>
        <taxon>Pigmentiphaga</taxon>
    </lineage>
</organism>
<dbReference type="GO" id="GO:0009245">
    <property type="term" value="P:lipid A biosynthetic process"/>
    <property type="evidence" value="ECO:0007669"/>
    <property type="project" value="UniProtKB-UniRule"/>
</dbReference>
<feature type="binding site" evidence="10">
    <location>
        <position position="190"/>
    </location>
    <ligand>
        <name>substrate</name>
    </ligand>
</feature>
<evidence type="ECO:0000313" key="13">
    <source>
        <dbReference type="Proteomes" id="UP000542125"/>
    </source>
</evidence>
<reference evidence="12 13" key="1">
    <citation type="submission" date="2020-07" db="EMBL/GenBank/DDBJ databases">
        <title>Genomic Encyclopedia of Type Strains, Phase IV (KMG-V): Genome sequencing to study the core and pangenomes of soil and plant-associated prokaryotes.</title>
        <authorList>
            <person name="Whitman W."/>
        </authorList>
    </citation>
    <scope>NUCLEOTIDE SEQUENCE [LARGE SCALE GENOMIC DNA]</scope>
    <source>
        <strain evidence="12 13">SAS40</strain>
    </source>
</reference>
<evidence type="ECO:0000313" key="12">
    <source>
        <dbReference type="EMBL" id="NYE83189.1"/>
    </source>
</evidence>
<feature type="binding site" evidence="10">
    <location>
        <position position="31"/>
    </location>
    <ligand>
        <name>Mn(2+)</name>
        <dbReference type="ChEBI" id="CHEBI:29035"/>
        <label>1</label>
    </ligand>
</feature>
<dbReference type="PANTHER" id="PTHR34990">
    <property type="entry name" value="UDP-2,3-DIACYLGLUCOSAMINE HYDROLASE-RELATED"/>
    <property type="match status" value="1"/>
</dbReference>
<feature type="binding site" evidence="10">
    <location>
        <position position="62"/>
    </location>
    <ligand>
        <name>Mn(2+)</name>
        <dbReference type="ChEBI" id="CHEBI:29035"/>
        <label>2</label>
    </ligand>
</feature>
<feature type="binding site" evidence="10">
    <location>
        <position position="62"/>
    </location>
    <ligand>
        <name>Mn(2+)</name>
        <dbReference type="ChEBI" id="CHEBI:29035"/>
        <label>1</label>
    </ligand>
</feature>
<dbReference type="AlphaFoldDB" id="A0A7Y9LKR3"/>
<keyword evidence="7 10" id="KW-0443">Lipid metabolism</keyword>
<dbReference type="Pfam" id="PF00149">
    <property type="entry name" value="Metallophos"/>
    <property type="match status" value="1"/>
</dbReference>
<evidence type="ECO:0000256" key="2">
    <source>
        <dbReference type="ARBA" id="ARBA00022516"/>
    </source>
</evidence>
<evidence type="ECO:0000256" key="10">
    <source>
        <dbReference type="HAMAP-Rule" id="MF_00575"/>
    </source>
</evidence>
<keyword evidence="9 10" id="KW-0464">Manganese</keyword>
<dbReference type="EMBL" id="JACBYR010000001">
    <property type="protein sequence ID" value="NYE83189.1"/>
    <property type="molecule type" value="Genomic_DNA"/>
</dbReference>
<evidence type="ECO:0000256" key="6">
    <source>
        <dbReference type="ARBA" id="ARBA00022801"/>
    </source>
</evidence>
<dbReference type="NCBIfam" id="NF003743">
    <property type="entry name" value="PRK05340.1"/>
    <property type="match status" value="1"/>
</dbReference>
<dbReference type="InterPro" id="IPR029052">
    <property type="entry name" value="Metallo-depent_PP-like"/>
</dbReference>
<comment type="subcellular location">
    <subcellularLocation>
        <location evidence="10">Cell inner membrane</location>
        <topology evidence="10">Peripheral membrane protein</topology>
        <orientation evidence="10">Cytoplasmic side</orientation>
    </subcellularLocation>
</comment>
<feature type="domain" description="Calcineurin-like phosphoesterase" evidence="11">
    <location>
        <begin position="23"/>
        <end position="222"/>
    </location>
</feature>
<dbReference type="Proteomes" id="UP000542125">
    <property type="component" value="Unassembled WGS sequence"/>
</dbReference>
<dbReference type="InterPro" id="IPR043461">
    <property type="entry name" value="LpxH-like"/>
</dbReference>
<feature type="binding site" evidence="10">
    <location>
        <position position="29"/>
    </location>
    <ligand>
        <name>Mn(2+)</name>
        <dbReference type="ChEBI" id="CHEBI:29035"/>
        <label>1</label>
    </ligand>
</feature>
<dbReference type="UniPathway" id="UPA00359">
    <property type="reaction ID" value="UER00480"/>
</dbReference>
<dbReference type="PANTHER" id="PTHR34990:SF1">
    <property type="entry name" value="UDP-2,3-DIACYLGLUCOSAMINE HYDROLASE"/>
    <property type="match status" value="1"/>
</dbReference>
<keyword evidence="8 10" id="KW-0472">Membrane</keyword>
<dbReference type="GO" id="GO:0030145">
    <property type="term" value="F:manganese ion binding"/>
    <property type="evidence" value="ECO:0007669"/>
    <property type="project" value="UniProtKB-UniRule"/>
</dbReference>
<keyword evidence="3 10" id="KW-0997">Cell inner membrane</keyword>
<evidence type="ECO:0000256" key="3">
    <source>
        <dbReference type="ARBA" id="ARBA00022519"/>
    </source>
</evidence>
<comment type="function">
    <text evidence="10">Hydrolyzes the pyrophosphate bond of UDP-2,3-diacylglucosamine to yield 2,3-diacylglucosamine 1-phosphate (lipid X) and UMP by catalyzing the attack of water at the alpha-P atom. Involved in the biosynthesis of lipid A, a phosphorylated glycolipid that anchors the lipopolysaccharide to the outer membrane of the cell.</text>
</comment>
<evidence type="ECO:0000256" key="4">
    <source>
        <dbReference type="ARBA" id="ARBA00022556"/>
    </source>
</evidence>
<proteinExistence type="inferred from homology"/>
<dbReference type="CDD" id="cd07398">
    <property type="entry name" value="MPP_YbbF-LpxH"/>
    <property type="match status" value="1"/>
</dbReference>
<feature type="binding site" evidence="10">
    <location>
        <position position="145"/>
    </location>
    <ligand>
        <name>substrate</name>
    </ligand>
</feature>
<feature type="binding site" evidence="10">
    <location>
        <position position="218"/>
    </location>
    <ligand>
        <name>Mn(2+)</name>
        <dbReference type="ChEBI" id="CHEBI:29035"/>
        <label>2</label>
    </ligand>
</feature>
<keyword evidence="4 10" id="KW-0441">Lipid A biosynthesis</keyword>
<keyword evidence="1 10" id="KW-1003">Cell membrane</keyword>
<sequence>MPGTPSDTLTPSSSLPVLELPGTVWIASDLHLCEEMPATREAFLAFLDVAATDADSLLLAGDVFDAWVGDDVIDAPPAWLAEIVSGLRSAAARIPVYLGPGNRDFLMGDHLAEATGTHRLMEPSVVHSAAGRFLLCHGDGLCTDDVAYQQFRAMVRNPAWQAQFLSRSLPERQAIARDLRAKSVAEKSRKAADIMDVNADAVAQALRDAGVTRLVHGHTHRPDRHVFLLDDARAERWVLPDWDLDDADAPRGGWLVADRDGFAFNDIGLED</sequence>
<evidence type="ECO:0000256" key="8">
    <source>
        <dbReference type="ARBA" id="ARBA00023136"/>
    </source>
</evidence>
<protein>
    <recommendedName>
        <fullName evidence="10">UDP-2,3-diacylglucosamine hydrolase</fullName>
        <ecNumber evidence="10">3.6.1.54</ecNumber>
    </recommendedName>
    <alternativeName>
        <fullName evidence="10">UDP-2,3-diacylglucosamine diphosphatase</fullName>
    </alternativeName>
</protein>
<dbReference type="GO" id="GO:0005737">
    <property type="term" value="C:cytoplasm"/>
    <property type="evidence" value="ECO:0007669"/>
    <property type="project" value="InterPro"/>
</dbReference>
<feature type="binding site" evidence="10">
    <location>
        <position position="137"/>
    </location>
    <ligand>
        <name>Mn(2+)</name>
        <dbReference type="ChEBI" id="CHEBI:29035"/>
        <label>2</label>
    </ligand>
</feature>
<keyword evidence="13" id="KW-1185">Reference proteome</keyword>
<evidence type="ECO:0000256" key="7">
    <source>
        <dbReference type="ARBA" id="ARBA00023098"/>
    </source>
</evidence>
<evidence type="ECO:0000259" key="11">
    <source>
        <dbReference type="Pfam" id="PF00149"/>
    </source>
</evidence>
<dbReference type="GO" id="GO:0019897">
    <property type="term" value="C:extrinsic component of plasma membrane"/>
    <property type="evidence" value="ECO:0007669"/>
    <property type="project" value="UniProtKB-UniRule"/>
</dbReference>
<feature type="binding site" evidence="10">
    <location>
        <position position="220"/>
    </location>
    <ligand>
        <name>Mn(2+)</name>
        <dbReference type="ChEBI" id="CHEBI:29035"/>
        <label>1</label>
    </ligand>
</feature>
<dbReference type="InterPro" id="IPR004843">
    <property type="entry name" value="Calcineurin-like_PHP"/>
</dbReference>
<comment type="similarity">
    <text evidence="10">Belongs to the LpxH family.</text>
</comment>
<keyword evidence="6 10" id="KW-0378">Hydrolase</keyword>
<dbReference type="HAMAP" id="MF_00575">
    <property type="entry name" value="LpxH"/>
    <property type="match status" value="1"/>
</dbReference>
<dbReference type="GO" id="GO:0008758">
    <property type="term" value="F:UDP-2,3-diacylglucosamine hydrolase activity"/>
    <property type="evidence" value="ECO:0007669"/>
    <property type="project" value="UniProtKB-UniRule"/>
</dbReference>
<name>A0A7Y9LKR3_9BURK</name>
<comment type="caution">
    <text evidence="12">The sequence shown here is derived from an EMBL/GenBank/DDBJ whole genome shotgun (WGS) entry which is preliminary data.</text>
</comment>
<feature type="binding site" evidence="10">
    <location>
        <position position="187"/>
    </location>
    <ligand>
        <name>substrate</name>
    </ligand>
</feature>
<dbReference type="NCBIfam" id="TIGR01854">
    <property type="entry name" value="lipid_A_lpxH"/>
    <property type="match status" value="1"/>
</dbReference>
<comment type="catalytic activity">
    <reaction evidence="10">
        <text>UDP-2-N,3-O-bis[(3R)-3-hydroxytetradecanoyl]-alpha-D-glucosamine + H2O = 2-N,3-O-bis[(3R)-3-hydroxytetradecanoyl]-alpha-D-glucosaminyl 1-phosphate + UMP + 2 H(+)</text>
        <dbReference type="Rhea" id="RHEA:25213"/>
        <dbReference type="ChEBI" id="CHEBI:15377"/>
        <dbReference type="ChEBI" id="CHEBI:15378"/>
        <dbReference type="ChEBI" id="CHEBI:57865"/>
        <dbReference type="ChEBI" id="CHEBI:57957"/>
        <dbReference type="ChEBI" id="CHEBI:78847"/>
        <dbReference type="EC" id="3.6.1.54"/>
    </reaction>
</comment>
<comment type="pathway">
    <text evidence="10">Glycolipid biosynthesis; lipid IV(A) biosynthesis; lipid IV(A) from (3R)-3-hydroxytetradecanoyl-[acyl-carrier-protein] and UDP-N-acetyl-alpha-D-glucosamine: step 4/6.</text>
</comment>
<dbReference type="Gene3D" id="3.60.21.10">
    <property type="match status" value="1"/>
</dbReference>
<dbReference type="EC" id="3.6.1.54" evidence="10"/>
<feature type="binding site" evidence="10">
    <location>
        <position position="102"/>
    </location>
    <ligand>
        <name>Mn(2+)</name>
        <dbReference type="ChEBI" id="CHEBI:29035"/>
        <label>2</label>
    </ligand>
</feature>
<keyword evidence="5 10" id="KW-0479">Metal-binding</keyword>
<accession>A0A7Y9LKR3</accession>
<comment type="cofactor">
    <cofactor evidence="10">
        <name>Mn(2+)</name>
        <dbReference type="ChEBI" id="CHEBI:29035"/>
    </cofactor>
    <text evidence="10">Binds 2 Mn(2+) ions per subunit in a binuclear metal center.</text>
</comment>
<evidence type="ECO:0000256" key="5">
    <source>
        <dbReference type="ARBA" id="ARBA00022723"/>
    </source>
</evidence>
<evidence type="ECO:0000256" key="9">
    <source>
        <dbReference type="ARBA" id="ARBA00023211"/>
    </source>
</evidence>
<feature type="binding site" evidence="10">
    <location>
        <position position="218"/>
    </location>
    <ligand>
        <name>substrate</name>
    </ligand>
</feature>
<dbReference type="SUPFAM" id="SSF56300">
    <property type="entry name" value="Metallo-dependent phosphatases"/>
    <property type="match status" value="1"/>
</dbReference>
<gene>
    <name evidence="10" type="primary">lpxH</name>
    <name evidence="12" type="ORF">FHW18_002460</name>
</gene>
<keyword evidence="2 10" id="KW-0444">Lipid biosynthesis</keyword>
<dbReference type="InterPro" id="IPR010138">
    <property type="entry name" value="UDP-diacylglucosamine_Hdrlase"/>
</dbReference>